<comment type="caution">
    <text evidence="7">The sequence shown here is derived from an EMBL/GenBank/DDBJ whole genome shotgun (WGS) entry which is preliminary data.</text>
</comment>
<name>A0ABV3Y227_9ACTN</name>
<dbReference type="EMBL" id="JBFSHR010000019">
    <property type="protein sequence ID" value="MEX6429570.1"/>
    <property type="molecule type" value="Genomic_DNA"/>
</dbReference>
<comment type="subcellular location">
    <subcellularLocation>
        <location evidence="1">Cell membrane</location>
        <topology evidence="1">Multi-pass membrane protein</topology>
    </subcellularLocation>
</comment>
<feature type="transmembrane region" description="Helical" evidence="6">
    <location>
        <begin position="6"/>
        <end position="28"/>
    </location>
</feature>
<organism evidence="7 8">
    <name type="scientific">Ferrimicrobium acidiphilum</name>
    <dbReference type="NCBI Taxonomy" id="121039"/>
    <lineage>
        <taxon>Bacteria</taxon>
        <taxon>Bacillati</taxon>
        <taxon>Actinomycetota</taxon>
        <taxon>Acidimicrobiia</taxon>
        <taxon>Acidimicrobiales</taxon>
        <taxon>Acidimicrobiaceae</taxon>
        <taxon>Ferrimicrobium</taxon>
    </lineage>
</organism>
<protein>
    <submittedName>
        <fullName evidence="7">YbhN family protein</fullName>
    </submittedName>
</protein>
<dbReference type="Proteomes" id="UP001560267">
    <property type="component" value="Unassembled WGS sequence"/>
</dbReference>
<feature type="transmembrane region" description="Helical" evidence="6">
    <location>
        <begin position="120"/>
        <end position="148"/>
    </location>
</feature>
<proteinExistence type="predicted"/>
<dbReference type="NCBIfam" id="TIGR00374">
    <property type="entry name" value="flippase-like domain"/>
    <property type="match status" value="1"/>
</dbReference>
<feature type="transmembrane region" description="Helical" evidence="6">
    <location>
        <begin position="282"/>
        <end position="302"/>
    </location>
</feature>
<evidence type="ECO:0000256" key="1">
    <source>
        <dbReference type="ARBA" id="ARBA00004651"/>
    </source>
</evidence>
<sequence length="328" mass="34367">MTTRSLTRRAVQVGVGVVALAVAGAVLYSERGQLSGTTEVLARANIGLIVLGFGLEVLSDISYALMTYYFLPSRLGGGLTRRWFFGVSLAAIAMNDSIPLGAGFSVAYVYRKLRGRGCSVLEATAALLAGNLLAIVALLVLLGFVLAAHTQATAVLSGVDVAILSVLLVLAVAAIVRMDRLLASVLRAGVRLRLRLRLNAGETGSATLQAAREMRFSARTLTRSSLGALGNWLFDLATLMLSLLAVHAHVGLVGVTAAYVLGALAANLPITPGGLGVVEGSITVALIAFGGAPSAMFAAVLLYRMVSYWLWIPIGWISYFVLGGLHER</sequence>
<dbReference type="InterPro" id="IPR022791">
    <property type="entry name" value="L-PG_synthase/AglD"/>
</dbReference>
<evidence type="ECO:0000256" key="4">
    <source>
        <dbReference type="ARBA" id="ARBA00022989"/>
    </source>
</evidence>
<reference evidence="7 8" key="1">
    <citation type="submission" date="2024-07" db="EMBL/GenBank/DDBJ databases">
        <title>Draft Genome Sequence of Ferrimicrobium acidiphilum Strain YE2023, Isolated from a Pulp of Bioleach Reactor.</title>
        <authorList>
            <person name="Elkina Y.A."/>
            <person name="Bulaeva A.G."/>
            <person name="Beletsky A.V."/>
            <person name="Mardanov A.V."/>
        </authorList>
    </citation>
    <scope>NUCLEOTIDE SEQUENCE [LARGE SCALE GENOMIC DNA]</scope>
    <source>
        <strain evidence="7 8">YE2023</strain>
    </source>
</reference>
<feature type="transmembrane region" description="Helical" evidence="6">
    <location>
        <begin position="308"/>
        <end position="325"/>
    </location>
</feature>
<keyword evidence="5 6" id="KW-0472">Membrane</keyword>
<evidence type="ECO:0000256" key="5">
    <source>
        <dbReference type="ARBA" id="ARBA00023136"/>
    </source>
</evidence>
<accession>A0ABV3Y227</accession>
<evidence type="ECO:0000256" key="3">
    <source>
        <dbReference type="ARBA" id="ARBA00022692"/>
    </source>
</evidence>
<feature type="transmembrane region" description="Helical" evidence="6">
    <location>
        <begin position="250"/>
        <end position="270"/>
    </location>
</feature>
<dbReference type="PANTHER" id="PTHR39087:SF2">
    <property type="entry name" value="UPF0104 MEMBRANE PROTEIN MJ1595"/>
    <property type="match status" value="1"/>
</dbReference>
<evidence type="ECO:0000313" key="8">
    <source>
        <dbReference type="Proteomes" id="UP001560267"/>
    </source>
</evidence>
<dbReference type="Pfam" id="PF03706">
    <property type="entry name" value="LPG_synthase_TM"/>
    <property type="match status" value="1"/>
</dbReference>
<gene>
    <name evidence="7" type="ORF">AB6A68_06915</name>
</gene>
<keyword evidence="8" id="KW-1185">Reference proteome</keyword>
<keyword evidence="2" id="KW-1003">Cell membrane</keyword>
<feature type="transmembrane region" description="Helical" evidence="6">
    <location>
        <begin position="83"/>
        <end position="108"/>
    </location>
</feature>
<dbReference type="RefSeq" id="WP_298383422.1">
    <property type="nucleotide sequence ID" value="NZ_JBFSHR010000019.1"/>
</dbReference>
<feature type="transmembrane region" description="Helical" evidence="6">
    <location>
        <begin position="154"/>
        <end position="176"/>
    </location>
</feature>
<dbReference type="PANTHER" id="PTHR39087">
    <property type="entry name" value="UPF0104 MEMBRANE PROTEIN MJ1595"/>
    <property type="match status" value="1"/>
</dbReference>
<evidence type="ECO:0000256" key="6">
    <source>
        <dbReference type="SAM" id="Phobius"/>
    </source>
</evidence>
<keyword evidence="4 6" id="KW-1133">Transmembrane helix</keyword>
<evidence type="ECO:0000256" key="2">
    <source>
        <dbReference type="ARBA" id="ARBA00022475"/>
    </source>
</evidence>
<keyword evidence="3 6" id="KW-0812">Transmembrane</keyword>
<evidence type="ECO:0000313" key="7">
    <source>
        <dbReference type="EMBL" id="MEX6429570.1"/>
    </source>
</evidence>
<feature type="transmembrane region" description="Helical" evidence="6">
    <location>
        <begin position="48"/>
        <end position="71"/>
    </location>
</feature>